<feature type="region of interest" description="Disordered" evidence="5">
    <location>
        <begin position="448"/>
        <end position="468"/>
    </location>
</feature>
<feature type="domain" description="Cytochrome c" evidence="6">
    <location>
        <begin position="59"/>
        <end position="200"/>
    </location>
</feature>
<keyword evidence="1 4" id="KW-0349">Heme</keyword>
<dbReference type="InterPro" id="IPR011444">
    <property type="entry name" value="DUF1549"/>
</dbReference>
<protein>
    <submittedName>
        <fullName evidence="7">PSD1 and planctomycete cytochrome C domain-containing protein</fullName>
    </submittedName>
</protein>
<dbReference type="Pfam" id="PF07635">
    <property type="entry name" value="PSCyt1"/>
    <property type="match status" value="1"/>
</dbReference>
<keyword evidence="3 4" id="KW-0408">Iron</keyword>
<dbReference type="PANTHER" id="PTHR35889">
    <property type="entry name" value="CYCLOINULO-OLIGOSACCHARIDE FRUCTANOTRANSFERASE-RELATED"/>
    <property type="match status" value="1"/>
</dbReference>
<sequence>MGSLSIFSYSTKSQTVVSPGTPDKKPQEPLATMLPTSFHTLRSRSIPQLCWILLGAFPAASALGGIGFNEEIRPIISKNCIGCHGPDDGDRKADFRIDTFEGATYDNDGVIGIVPGDAEASEVFKRIATADPDDVMPPPEHGHALSVDEIETIRQWINEGARYETHWSFVKPTKSSVPTAGGAWARNEIDGFIAEKHAKLGLSHSPQADAYELLRRVSLDLTGIPPTYNQAQAFAADPSLENYEKQVDALLSSPHFGEHWAAMWLDLARYADSVGYSGDEHRDIWPWRDWVINAFNKNMPFDQFTIEQLAGDLLPDPTPDQILATAFNRNTLSNNEGGTNDEEFRVIAVKDRINTTVNVWMGLTMRCAECHTHKYDPIRHEEYYSFYDLFNQTEDNDRKDDKPKLEIRPRGREKEISQALAEIKKLEAKRPELPDPWIVPAQAGKSRDGAKLKTLPDQSIEASGKNPLHDEYTTTFKAKAGKLTGIRLELLPSQANGESIGRTPDGATLITKVSMFLKSGESLTPVMFSDAAAEYIHPNLKITNLIDGVDDDKVRFGWGVNHPREGYRSRREGVFSLAEPLDLAEDSELVFVINHDSPYTTLNTARYRISYTSAPQPADQYRKNTLDPNERKIRELAKKAGEPIRVPIMAELPQNRKRESHIMIRGSFMQPGEKVNAAVLGSFNPLPEGAPLNRLGVAKWLVDPENPLTARVTVNRFWARIFGYGIVETEEDFGMQGLPPTHPKLLDWLAVDFIESGWDTKAILKKMVMSATYRQSSVASEAQLELDPRNLFLSHGPRVRLPAEVVRDQALAVSGLLTDRQFGKPVYPPSPVKRIASAFTGGMTWVENTDDDRYRRAIYTYLKRTSPHPLFDTFDMASRDVCNLRRLRTNTPLQSFMTLNDAVFIEAAQSLARKMLLHSPQAPAEAISHGLELAMNTPAAAAQIPPLLALYEDSLANYQADAKAAMAMAGENKIPSDLKVTETNAAQLAALSVVANVILNLDGFLTN</sequence>
<proteinExistence type="predicted"/>
<dbReference type="RefSeq" id="WP_386818108.1">
    <property type="nucleotide sequence ID" value="NZ_JBHUIT010000002.1"/>
</dbReference>
<dbReference type="SUPFAM" id="SSF46626">
    <property type="entry name" value="Cytochrome c"/>
    <property type="match status" value="1"/>
</dbReference>
<keyword evidence="2 4" id="KW-0479">Metal-binding</keyword>
<evidence type="ECO:0000256" key="3">
    <source>
        <dbReference type="ARBA" id="ARBA00023004"/>
    </source>
</evidence>
<dbReference type="InterPro" id="IPR011429">
    <property type="entry name" value="Cyt_c_Planctomycete-type"/>
</dbReference>
<accession>A0ABW5D680</accession>
<evidence type="ECO:0000259" key="6">
    <source>
        <dbReference type="PROSITE" id="PS51007"/>
    </source>
</evidence>
<dbReference type="EMBL" id="JBHUIT010000002">
    <property type="protein sequence ID" value="MFD2255449.1"/>
    <property type="molecule type" value="Genomic_DNA"/>
</dbReference>
<dbReference type="Pfam" id="PF07587">
    <property type="entry name" value="PSD1"/>
    <property type="match status" value="1"/>
</dbReference>
<evidence type="ECO:0000256" key="5">
    <source>
        <dbReference type="SAM" id="MobiDB-lite"/>
    </source>
</evidence>
<gene>
    <name evidence="7" type="ORF">ACFSSA_02065</name>
</gene>
<dbReference type="InterPro" id="IPR022655">
    <property type="entry name" value="DUF1553"/>
</dbReference>
<evidence type="ECO:0000313" key="7">
    <source>
        <dbReference type="EMBL" id="MFD2255449.1"/>
    </source>
</evidence>
<evidence type="ECO:0000256" key="4">
    <source>
        <dbReference type="PROSITE-ProRule" id="PRU00433"/>
    </source>
</evidence>
<reference evidence="8" key="1">
    <citation type="journal article" date="2019" name="Int. J. Syst. Evol. Microbiol.">
        <title>The Global Catalogue of Microorganisms (GCM) 10K type strain sequencing project: providing services to taxonomists for standard genome sequencing and annotation.</title>
        <authorList>
            <consortium name="The Broad Institute Genomics Platform"/>
            <consortium name="The Broad Institute Genome Sequencing Center for Infectious Disease"/>
            <person name="Wu L."/>
            <person name="Ma J."/>
        </authorList>
    </citation>
    <scope>NUCLEOTIDE SEQUENCE [LARGE SCALE GENOMIC DNA]</scope>
    <source>
        <strain evidence="8">CGMCC 4.7106</strain>
    </source>
</reference>
<evidence type="ECO:0000313" key="8">
    <source>
        <dbReference type="Proteomes" id="UP001597375"/>
    </source>
</evidence>
<feature type="region of interest" description="Disordered" evidence="5">
    <location>
        <begin position="1"/>
        <end position="30"/>
    </location>
</feature>
<dbReference type="Pfam" id="PF07583">
    <property type="entry name" value="PSCyt2"/>
    <property type="match status" value="1"/>
</dbReference>
<dbReference type="InterPro" id="IPR009056">
    <property type="entry name" value="Cyt_c-like_dom"/>
</dbReference>
<dbReference type="Proteomes" id="UP001597375">
    <property type="component" value="Unassembled WGS sequence"/>
</dbReference>
<dbReference type="PANTHER" id="PTHR35889:SF3">
    <property type="entry name" value="F-BOX DOMAIN-CONTAINING PROTEIN"/>
    <property type="match status" value="1"/>
</dbReference>
<comment type="caution">
    <text evidence="7">The sequence shown here is derived from an EMBL/GenBank/DDBJ whole genome shotgun (WGS) entry which is preliminary data.</text>
</comment>
<dbReference type="PROSITE" id="PS51007">
    <property type="entry name" value="CYTC"/>
    <property type="match status" value="1"/>
</dbReference>
<evidence type="ECO:0000256" key="2">
    <source>
        <dbReference type="ARBA" id="ARBA00022723"/>
    </source>
</evidence>
<dbReference type="InterPro" id="IPR036909">
    <property type="entry name" value="Cyt_c-like_dom_sf"/>
</dbReference>
<feature type="compositionally biased region" description="Polar residues" evidence="5">
    <location>
        <begin position="1"/>
        <end position="18"/>
    </location>
</feature>
<organism evidence="7 8">
    <name type="scientific">Luteolibacter algae</name>
    <dbReference type="NCBI Taxonomy" id="454151"/>
    <lineage>
        <taxon>Bacteria</taxon>
        <taxon>Pseudomonadati</taxon>
        <taxon>Verrucomicrobiota</taxon>
        <taxon>Verrucomicrobiia</taxon>
        <taxon>Verrucomicrobiales</taxon>
        <taxon>Verrucomicrobiaceae</taxon>
        <taxon>Luteolibacter</taxon>
    </lineage>
</organism>
<evidence type="ECO:0000256" key="1">
    <source>
        <dbReference type="ARBA" id="ARBA00022617"/>
    </source>
</evidence>
<keyword evidence="8" id="KW-1185">Reference proteome</keyword>
<name>A0ABW5D680_9BACT</name>